<feature type="non-terminal residue" evidence="2">
    <location>
        <position position="169"/>
    </location>
</feature>
<dbReference type="AlphaFoldDB" id="S8D347"/>
<dbReference type="EMBL" id="AUSU01000162">
    <property type="protein sequence ID" value="EPS74149.1"/>
    <property type="molecule type" value="Genomic_DNA"/>
</dbReference>
<name>S8D347_9LAMI</name>
<dbReference type="Proteomes" id="UP000015453">
    <property type="component" value="Unassembled WGS sequence"/>
</dbReference>
<comment type="caution">
    <text evidence="2">The sequence shown here is derived from an EMBL/GenBank/DDBJ whole genome shotgun (WGS) entry which is preliminary data.</text>
</comment>
<accession>S8D347</accession>
<protein>
    <submittedName>
        <fullName evidence="2">Uncharacterized protein</fullName>
    </submittedName>
</protein>
<organism evidence="2 3">
    <name type="scientific">Genlisea aurea</name>
    <dbReference type="NCBI Taxonomy" id="192259"/>
    <lineage>
        <taxon>Eukaryota</taxon>
        <taxon>Viridiplantae</taxon>
        <taxon>Streptophyta</taxon>
        <taxon>Embryophyta</taxon>
        <taxon>Tracheophyta</taxon>
        <taxon>Spermatophyta</taxon>
        <taxon>Magnoliopsida</taxon>
        <taxon>eudicotyledons</taxon>
        <taxon>Gunneridae</taxon>
        <taxon>Pentapetalae</taxon>
        <taxon>asterids</taxon>
        <taxon>lamiids</taxon>
        <taxon>Lamiales</taxon>
        <taxon>Lentibulariaceae</taxon>
        <taxon>Genlisea</taxon>
    </lineage>
</organism>
<evidence type="ECO:0000313" key="2">
    <source>
        <dbReference type="EMBL" id="EPS74149.1"/>
    </source>
</evidence>
<feature type="region of interest" description="Disordered" evidence="1">
    <location>
        <begin position="1"/>
        <end position="135"/>
    </location>
</feature>
<evidence type="ECO:0000256" key="1">
    <source>
        <dbReference type="SAM" id="MobiDB-lite"/>
    </source>
</evidence>
<gene>
    <name evidence="2" type="ORF">M569_00613</name>
</gene>
<dbReference type="PANTHER" id="PTHR36062">
    <property type="entry name" value="OS01G0687300 PROTEIN"/>
    <property type="match status" value="1"/>
</dbReference>
<evidence type="ECO:0000313" key="3">
    <source>
        <dbReference type="Proteomes" id="UP000015453"/>
    </source>
</evidence>
<dbReference type="InterPro" id="IPR037476">
    <property type="entry name" value="PCH1"/>
</dbReference>
<feature type="compositionally biased region" description="Low complexity" evidence="1">
    <location>
        <begin position="43"/>
        <end position="54"/>
    </location>
</feature>
<feature type="compositionally biased region" description="Polar residues" evidence="1">
    <location>
        <begin position="114"/>
        <end position="135"/>
    </location>
</feature>
<dbReference type="PANTHER" id="PTHR36062:SF1">
    <property type="entry name" value="OS01G0687300 PROTEIN"/>
    <property type="match status" value="1"/>
</dbReference>
<feature type="compositionally biased region" description="Basic and acidic residues" evidence="1">
    <location>
        <begin position="77"/>
        <end position="97"/>
    </location>
</feature>
<feature type="non-terminal residue" evidence="2">
    <location>
        <position position="1"/>
    </location>
</feature>
<dbReference type="OrthoDB" id="649277at2759"/>
<sequence>SSSATPNLETETEEQLQLVEQSKSQSDPDIIRPDLRWVKRLKTTCGTSKGTKTTSMDEYGDSSSKSPTIHEGTKKKRPDEYEKKLVSESENEGKNDEATTMPDAWITRWKKQKSSSIVRNSSEEPATCSNSTTLKNRCPSIGAMALLGKAVVGFKPSQLQKKGSLKSWN</sequence>
<dbReference type="GO" id="GO:0010099">
    <property type="term" value="P:regulation of photomorphogenesis"/>
    <property type="evidence" value="ECO:0007669"/>
    <property type="project" value="InterPro"/>
</dbReference>
<keyword evidence="3" id="KW-1185">Reference proteome</keyword>
<proteinExistence type="predicted"/>
<reference evidence="2 3" key="1">
    <citation type="journal article" date="2013" name="BMC Genomics">
        <title>The miniature genome of a carnivorous plant Genlisea aurea contains a low number of genes and short non-coding sequences.</title>
        <authorList>
            <person name="Leushkin E.V."/>
            <person name="Sutormin R.A."/>
            <person name="Nabieva E.R."/>
            <person name="Penin A.A."/>
            <person name="Kondrashov A.S."/>
            <person name="Logacheva M.D."/>
        </authorList>
    </citation>
    <scope>NUCLEOTIDE SEQUENCE [LARGE SCALE GENOMIC DNA]</scope>
</reference>